<feature type="transmembrane region" description="Helical" evidence="5">
    <location>
        <begin position="441"/>
        <end position="464"/>
    </location>
</feature>
<dbReference type="PIRSF" id="PIRSF006060">
    <property type="entry name" value="AA_transporter"/>
    <property type="match status" value="1"/>
</dbReference>
<organism evidence="6 8">
    <name type="scientific">Geotrichum candidum</name>
    <name type="common">Oospora lactis</name>
    <name type="synonym">Dipodascus geotrichum</name>
    <dbReference type="NCBI Taxonomy" id="1173061"/>
    <lineage>
        <taxon>Eukaryota</taxon>
        <taxon>Fungi</taxon>
        <taxon>Dikarya</taxon>
        <taxon>Ascomycota</taxon>
        <taxon>Saccharomycotina</taxon>
        <taxon>Dipodascomycetes</taxon>
        <taxon>Dipodascales</taxon>
        <taxon>Dipodascaceae</taxon>
        <taxon>Geotrichum</taxon>
    </lineage>
</organism>
<accession>A0A0J9X799</accession>
<dbReference type="Gene3D" id="1.20.1740.10">
    <property type="entry name" value="Amino acid/polyamine transporter I"/>
    <property type="match status" value="1"/>
</dbReference>
<dbReference type="Proteomes" id="UP000750522">
    <property type="component" value="Unassembled WGS sequence"/>
</dbReference>
<evidence type="ECO:0000313" key="8">
    <source>
        <dbReference type="Proteomes" id="UP000242525"/>
    </source>
</evidence>
<dbReference type="Pfam" id="PF13520">
    <property type="entry name" value="AA_permease_2"/>
    <property type="match status" value="1"/>
</dbReference>
<protein>
    <submittedName>
        <fullName evidence="6">Similar to Saccharomyces cerevisiae YGR055W MUP1 High affinity methionine permease</fullName>
    </submittedName>
</protein>
<keyword evidence="3 5" id="KW-1133">Transmembrane helix</keyword>
<feature type="transmembrane region" description="Helical" evidence="5">
    <location>
        <begin position="126"/>
        <end position="155"/>
    </location>
</feature>
<reference evidence="7" key="2">
    <citation type="journal article" date="2020" name="Front. Microbiol.">
        <title>Phenotypic and Genetic Characterization of the Cheese Ripening Yeast Geotrichum candidum.</title>
        <authorList>
            <person name="Perkins V."/>
            <person name="Vignola S."/>
            <person name="Lessard M.H."/>
            <person name="Plante P.L."/>
            <person name="Corbeil J."/>
            <person name="Dugat-Bony E."/>
            <person name="Frenette M."/>
            <person name="Labrie S."/>
        </authorList>
    </citation>
    <scope>NUCLEOTIDE SEQUENCE</scope>
    <source>
        <strain evidence="7">LMA-70</strain>
    </source>
</reference>
<dbReference type="EMBL" id="CCBN010000003">
    <property type="protein sequence ID" value="CDO52640.1"/>
    <property type="molecule type" value="Genomic_DNA"/>
</dbReference>
<feature type="transmembrane region" description="Helical" evidence="5">
    <location>
        <begin position="192"/>
        <end position="216"/>
    </location>
</feature>
<dbReference type="InterPro" id="IPR002293">
    <property type="entry name" value="AA/rel_permease1"/>
</dbReference>
<dbReference type="AlphaFoldDB" id="A0A0J9X799"/>
<gene>
    <name evidence="6" type="ORF">BN980_GECA03s05202g</name>
    <name evidence="7" type="ORF">DV451_001307</name>
</gene>
<evidence type="ECO:0000256" key="4">
    <source>
        <dbReference type="ARBA" id="ARBA00023136"/>
    </source>
</evidence>
<evidence type="ECO:0000256" key="3">
    <source>
        <dbReference type="ARBA" id="ARBA00022989"/>
    </source>
</evidence>
<feature type="transmembrane region" description="Helical" evidence="5">
    <location>
        <begin position="167"/>
        <end position="185"/>
    </location>
</feature>
<feature type="transmembrane region" description="Helical" evidence="5">
    <location>
        <begin position="274"/>
        <end position="299"/>
    </location>
</feature>
<evidence type="ECO:0000256" key="1">
    <source>
        <dbReference type="ARBA" id="ARBA00004141"/>
    </source>
</evidence>
<dbReference type="PANTHER" id="PTHR11785:SF382">
    <property type="entry name" value="LOW-AFFINITY METHIONINE PERMEASE"/>
    <property type="match status" value="1"/>
</dbReference>
<dbReference type="EMBL" id="QQZK01000019">
    <property type="protein sequence ID" value="KAF5103699.1"/>
    <property type="molecule type" value="Genomic_DNA"/>
</dbReference>
<reference evidence="7" key="3">
    <citation type="submission" date="2020-01" db="EMBL/GenBank/DDBJ databases">
        <authorList>
            <person name="Perkins V."/>
            <person name="Lessard M.-H."/>
            <person name="Dugat-Bony E."/>
            <person name="Frenette M."/>
            <person name="Labrie S."/>
        </authorList>
    </citation>
    <scope>NUCLEOTIDE SEQUENCE</scope>
    <source>
        <strain evidence="7">LMA-70</strain>
    </source>
</reference>
<dbReference type="PANTHER" id="PTHR11785">
    <property type="entry name" value="AMINO ACID TRANSPORTER"/>
    <property type="match status" value="1"/>
</dbReference>
<evidence type="ECO:0000256" key="2">
    <source>
        <dbReference type="ARBA" id="ARBA00022692"/>
    </source>
</evidence>
<dbReference type="STRING" id="1173061.A0A0J9X799"/>
<dbReference type="GO" id="GO:0016020">
    <property type="term" value="C:membrane"/>
    <property type="evidence" value="ECO:0007669"/>
    <property type="project" value="UniProtKB-SubCell"/>
</dbReference>
<feature type="transmembrane region" description="Helical" evidence="5">
    <location>
        <begin position="305"/>
        <end position="322"/>
    </location>
</feature>
<dbReference type="InterPro" id="IPR050598">
    <property type="entry name" value="AminoAcid_Transporter"/>
</dbReference>
<sequence length="513" mass="56185">MSASSQYTETTHLLVDSKKSDIETQVVSIDSKLESYDDDNLHADEKLGVVSASLLMLNKMIGTGIFSVPSSVYALTGSVGGSMFLWMLGGIAAYAGLNVYLEFGLKIPKSGGDKNYLERVYRHPRHFALAIFTVVSVVLGVSSSNCYAFGIYVLFALGIENPTESQARSVAILGLTLCCCLHGVFPNAGRRIFNLLGIFKVVVLIGVTITGLGVLAGLVDIPDRPHNFTNIFQNDGYGGGAYSYSVALLRVFYSYRGWENANFVMGQIRNPERTVPIAGTLAIVLATLLYSLCNIAYFAVIPKDLIANSGTIVAGHFFRIVFGESAAARLLPCLVALSNIGNVLVVSYAYGYMNLELAKNELLPFSNFFSSLKPFNSPFAGLGLHWVISALTLIIPPPGQIYEFVIDLSSYPLAIITAFVTVGLLYLQFNREKEDWPLRPFHSPLVLTLIYLFINIFLILAPLVPPPPGVIQEGQLPYYSVPLASVIIFILGGVYWSYWFQGRDEKEIEVLLE</sequence>
<evidence type="ECO:0000256" key="5">
    <source>
        <dbReference type="SAM" id="Phobius"/>
    </source>
</evidence>
<comment type="caution">
    <text evidence="6">The sequence shown here is derived from an EMBL/GenBank/DDBJ whole genome shotgun (WGS) entry which is preliminary data.</text>
</comment>
<feature type="transmembrane region" description="Helical" evidence="5">
    <location>
        <begin position="236"/>
        <end position="253"/>
    </location>
</feature>
<evidence type="ECO:0000313" key="7">
    <source>
        <dbReference type="EMBL" id="KAF5103699.1"/>
    </source>
</evidence>
<dbReference type="Proteomes" id="UP000242525">
    <property type="component" value="Unassembled WGS sequence"/>
</dbReference>
<keyword evidence="8" id="KW-1185">Reference proteome</keyword>
<feature type="transmembrane region" description="Helical" evidence="5">
    <location>
        <begin position="476"/>
        <end position="498"/>
    </location>
</feature>
<feature type="transmembrane region" description="Helical" evidence="5">
    <location>
        <begin position="408"/>
        <end position="429"/>
    </location>
</feature>
<keyword evidence="2 5" id="KW-0812">Transmembrane</keyword>
<evidence type="ECO:0000313" key="6">
    <source>
        <dbReference type="EMBL" id="CDO52640.1"/>
    </source>
</evidence>
<proteinExistence type="predicted"/>
<dbReference type="OrthoDB" id="5982228at2759"/>
<dbReference type="GO" id="GO:0015179">
    <property type="term" value="F:L-amino acid transmembrane transporter activity"/>
    <property type="evidence" value="ECO:0007669"/>
    <property type="project" value="TreeGrafter"/>
</dbReference>
<keyword evidence="4 5" id="KW-0472">Membrane</keyword>
<reference evidence="6 8" key="1">
    <citation type="submission" date="2014-03" db="EMBL/GenBank/DDBJ databases">
        <authorList>
            <person name="Casaregola S."/>
        </authorList>
    </citation>
    <scope>NUCLEOTIDE SEQUENCE [LARGE SCALE GENOMIC DNA]</scope>
    <source>
        <strain evidence="6 8">CLIB 918</strain>
    </source>
</reference>
<name>A0A0J9X799_GEOCN</name>
<feature type="transmembrane region" description="Helical" evidence="5">
    <location>
        <begin position="334"/>
        <end position="355"/>
    </location>
</feature>
<feature type="transmembrane region" description="Helical" evidence="5">
    <location>
        <begin position="83"/>
        <end position="105"/>
    </location>
</feature>
<comment type="subcellular location">
    <subcellularLocation>
        <location evidence="1">Membrane</location>
        <topology evidence="1">Multi-pass membrane protein</topology>
    </subcellularLocation>
</comment>